<feature type="non-terminal residue" evidence="1">
    <location>
        <position position="1"/>
    </location>
</feature>
<protein>
    <submittedName>
        <fullName evidence="1">2390_t:CDS:1</fullName>
    </submittedName>
</protein>
<organism evidence="1 2">
    <name type="scientific">Acaulospora colombiana</name>
    <dbReference type="NCBI Taxonomy" id="27376"/>
    <lineage>
        <taxon>Eukaryota</taxon>
        <taxon>Fungi</taxon>
        <taxon>Fungi incertae sedis</taxon>
        <taxon>Mucoromycota</taxon>
        <taxon>Glomeromycotina</taxon>
        <taxon>Glomeromycetes</taxon>
        <taxon>Diversisporales</taxon>
        <taxon>Acaulosporaceae</taxon>
        <taxon>Acaulospora</taxon>
    </lineage>
</organism>
<dbReference type="Proteomes" id="UP000789525">
    <property type="component" value="Unassembled WGS sequence"/>
</dbReference>
<name>A0ACA9R9S4_9GLOM</name>
<dbReference type="EMBL" id="CAJVPT010073595">
    <property type="protein sequence ID" value="CAG8783144.1"/>
    <property type="molecule type" value="Genomic_DNA"/>
</dbReference>
<evidence type="ECO:0000313" key="2">
    <source>
        <dbReference type="Proteomes" id="UP000789525"/>
    </source>
</evidence>
<comment type="caution">
    <text evidence="1">The sequence shown here is derived from an EMBL/GenBank/DDBJ whole genome shotgun (WGS) entry which is preliminary data.</text>
</comment>
<gene>
    <name evidence="1" type="ORF">ACOLOM_LOCUS14409</name>
</gene>
<evidence type="ECO:0000313" key="1">
    <source>
        <dbReference type="EMBL" id="CAG8783144.1"/>
    </source>
</evidence>
<proteinExistence type="predicted"/>
<accession>A0ACA9R9S4</accession>
<sequence length="142" mass="16270">YACDEGIARVFQTGVTPVVMAEFTSGFNISEDLALRREFWDLYGFKKSEIELLLDNTLGLSSDVKEGITKWLKEENDGYFFNPYQTEGIFNPARILYCIKQMMVQKKFIDERIQDTSIIINNLLGFPPDPQTLPSQSTLDLI</sequence>
<feature type="non-terminal residue" evidence="1">
    <location>
        <position position="142"/>
    </location>
</feature>
<reference evidence="1" key="1">
    <citation type="submission" date="2021-06" db="EMBL/GenBank/DDBJ databases">
        <authorList>
            <person name="Kallberg Y."/>
            <person name="Tangrot J."/>
            <person name="Rosling A."/>
        </authorList>
    </citation>
    <scope>NUCLEOTIDE SEQUENCE</scope>
    <source>
        <strain evidence="1">CL356</strain>
    </source>
</reference>
<keyword evidence="2" id="KW-1185">Reference proteome</keyword>